<name>A0ABQ1I1X9_9ALTE</name>
<comment type="caution">
    <text evidence="1">The sequence shown here is derived from an EMBL/GenBank/DDBJ whole genome shotgun (WGS) entry which is preliminary data.</text>
</comment>
<reference evidence="2" key="1">
    <citation type="journal article" date="2019" name="Int. J. Syst. Evol. Microbiol.">
        <title>The Global Catalogue of Microorganisms (GCM) 10K type strain sequencing project: providing services to taxonomists for standard genome sequencing and annotation.</title>
        <authorList>
            <consortium name="The Broad Institute Genomics Platform"/>
            <consortium name="The Broad Institute Genome Sequencing Center for Infectious Disease"/>
            <person name="Wu L."/>
            <person name="Ma J."/>
        </authorList>
    </citation>
    <scope>NUCLEOTIDE SEQUENCE [LARGE SCALE GENOMIC DNA]</scope>
    <source>
        <strain evidence="2">CGMCC 1.10131</strain>
    </source>
</reference>
<dbReference type="Proteomes" id="UP000651977">
    <property type="component" value="Unassembled WGS sequence"/>
</dbReference>
<accession>A0ABQ1I1X9</accession>
<organism evidence="1 2">
    <name type="scientific">Agarivorans gilvus</name>
    <dbReference type="NCBI Taxonomy" id="680279"/>
    <lineage>
        <taxon>Bacteria</taxon>
        <taxon>Pseudomonadati</taxon>
        <taxon>Pseudomonadota</taxon>
        <taxon>Gammaproteobacteria</taxon>
        <taxon>Alteromonadales</taxon>
        <taxon>Alteromonadaceae</taxon>
        <taxon>Agarivorans</taxon>
    </lineage>
</organism>
<proteinExistence type="predicted"/>
<evidence type="ECO:0000313" key="1">
    <source>
        <dbReference type="EMBL" id="GGB03583.1"/>
    </source>
</evidence>
<sequence length="70" mass="7865">MSSLLSLNIINKKVNYIHLGFSIKIGERPRMARLKYSQRCKLLAGVIIHKQVNNALTLLINCATFGLINP</sequence>
<protein>
    <submittedName>
        <fullName evidence="1">Uncharacterized protein</fullName>
    </submittedName>
</protein>
<dbReference type="EMBL" id="BMDY01000008">
    <property type="protein sequence ID" value="GGB03583.1"/>
    <property type="molecule type" value="Genomic_DNA"/>
</dbReference>
<keyword evidence="2" id="KW-1185">Reference proteome</keyword>
<evidence type="ECO:0000313" key="2">
    <source>
        <dbReference type="Proteomes" id="UP000651977"/>
    </source>
</evidence>
<gene>
    <name evidence="1" type="ORF">GCM10007414_16150</name>
</gene>